<feature type="domain" description="Integrase catalytic" evidence="2">
    <location>
        <begin position="10"/>
        <end position="89"/>
    </location>
</feature>
<organism evidence="3">
    <name type="scientific">Tanacetum cinerariifolium</name>
    <name type="common">Dalmatian daisy</name>
    <name type="synonym">Chrysanthemum cinerariifolium</name>
    <dbReference type="NCBI Taxonomy" id="118510"/>
    <lineage>
        <taxon>Eukaryota</taxon>
        <taxon>Viridiplantae</taxon>
        <taxon>Streptophyta</taxon>
        <taxon>Embryophyta</taxon>
        <taxon>Tracheophyta</taxon>
        <taxon>Spermatophyta</taxon>
        <taxon>Magnoliopsida</taxon>
        <taxon>eudicotyledons</taxon>
        <taxon>Gunneridae</taxon>
        <taxon>Pentapetalae</taxon>
        <taxon>asterids</taxon>
        <taxon>campanulids</taxon>
        <taxon>Asterales</taxon>
        <taxon>Asteraceae</taxon>
        <taxon>Asteroideae</taxon>
        <taxon>Anthemideae</taxon>
        <taxon>Anthemidinae</taxon>
        <taxon>Tanacetum</taxon>
    </lineage>
</organism>
<proteinExistence type="predicted"/>
<dbReference type="InterPro" id="IPR052160">
    <property type="entry name" value="Gypsy_RT_Integrase-like"/>
</dbReference>
<evidence type="ECO:0000256" key="1">
    <source>
        <dbReference type="SAM" id="MobiDB-lite"/>
    </source>
</evidence>
<keyword evidence="3" id="KW-0695">RNA-directed DNA polymerase</keyword>
<feature type="region of interest" description="Disordered" evidence="1">
    <location>
        <begin position="136"/>
        <end position="169"/>
    </location>
</feature>
<dbReference type="InterPro" id="IPR012337">
    <property type="entry name" value="RNaseH-like_sf"/>
</dbReference>
<dbReference type="GO" id="GO:0003676">
    <property type="term" value="F:nucleic acid binding"/>
    <property type="evidence" value="ECO:0007669"/>
    <property type="project" value="InterPro"/>
</dbReference>
<feature type="non-terminal residue" evidence="3">
    <location>
        <position position="391"/>
    </location>
</feature>
<reference evidence="3" key="1">
    <citation type="journal article" date="2019" name="Sci. Rep.">
        <title>Draft genome of Tanacetum cinerariifolium, the natural source of mosquito coil.</title>
        <authorList>
            <person name="Yamashiro T."/>
            <person name="Shiraishi A."/>
            <person name="Satake H."/>
            <person name="Nakayama K."/>
        </authorList>
    </citation>
    <scope>NUCLEOTIDE SEQUENCE</scope>
</reference>
<dbReference type="SUPFAM" id="SSF53098">
    <property type="entry name" value="Ribonuclease H-like"/>
    <property type="match status" value="1"/>
</dbReference>
<evidence type="ECO:0000313" key="3">
    <source>
        <dbReference type="EMBL" id="GEY74531.1"/>
    </source>
</evidence>
<protein>
    <submittedName>
        <fullName evidence="3">Reverse transcriptase domain-containing protein</fullName>
    </submittedName>
</protein>
<dbReference type="PANTHER" id="PTHR47266">
    <property type="entry name" value="ENDONUCLEASE-RELATED"/>
    <property type="match status" value="1"/>
</dbReference>
<dbReference type="EMBL" id="BKCJ010205650">
    <property type="protein sequence ID" value="GEY74531.1"/>
    <property type="molecule type" value="Genomic_DNA"/>
</dbReference>
<dbReference type="PROSITE" id="PS50994">
    <property type="entry name" value="INTEGRASE"/>
    <property type="match status" value="1"/>
</dbReference>
<dbReference type="GO" id="GO:0015074">
    <property type="term" value="P:DNA integration"/>
    <property type="evidence" value="ECO:0007669"/>
    <property type="project" value="InterPro"/>
</dbReference>
<dbReference type="GO" id="GO:0003964">
    <property type="term" value="F:RNA-directed DNA polymerase activity"/>
    <property type="evidence" value="ECO:0007669"/>
    <property type="project" value="UniProtKB-KW"/>
</dbReference>
<dbReference type="AlphaFoldDB" id="A0A699HUE7"/>
<comment type="caution">
    <text evidence="3">The sequence shown here is derived from an EMBL/GenBank/DDBJ whole genome shotgun (WGS) entry which is preliminary data.</text>
</comment>
<gene>
    <name evidence="3" type="ORF">Tci_446505</name>
</gene>
<feature type="compositionally biased region" description="Basic and acidic residues" evidence="1">
    <location>
        <begin position="136"/>
        <end position="148"/>
    </location>
</feature>
<sequence>MPKDRKYIKTCEMPLNNIQVCEISDIWGIDFMGPFPKSHKFEYILVAADYVSKWAEAQALPTNDARVVITFLKKLFCRFGIPKARISDRVKNTNISLKRIPEKTVKDNPAIWSRKLDDALENEDALDEGVVDKLKKRKPDDVDKDEGHFAGSGRGDTSPNPEWNEGKSVDDGLKQSWLNDMAKATKPPLTFHELMHTLINFSAFVMNHLKIDNLTKEILVRLAYNLLKGTCKSYVELDYTMKECYCDLSKQLDCNNPKVIIVPVILPNLYLCKCRLKRTERQNFYGYTTKMVSKHDVYLTKRILNVISVKVNKWYGYGHLEEIVVKRADQQLYTFKIDPQGVICEDKLKQKIFMRDDELYKFSDGTLILVRDTLSQMLHELHSGYNKTTTR</sequence>
<dbReference type="Gene3D" id="3.30.420.10">
    <property type="entry name" value="Ribonuclease H-like superfamily/Ribonuclease H"/>
    <property type="match status" value="1"/>
</dbReference>
<keyword evidence="3" id="KW-0808">Transferase</keyword>
<name>A0A699HUE7_TANCI</name>
<dbReference type="InterPro" id="IPR036397">
    <property type="entry name" value="RNaseH_sf"/>
</dbReference>
<keyword evidence="3" id="KW-0548">Nucleotidyltransferase</keyword>
<evidence type="ECO:0000259" key="2">
    <source>
        <dbReference type="PROSITE" id="PS50994"/>
    </source>
</evidence>
<dbReference type="InterPro" id="IPR001584">
    <property type="entry name" value="Integrase_cat-core"/>
</dbReference>
<accession>A0A699HUE7</accession>